<accession>A0A2A7US02</accession>
<dbReference type="CDD" id="cd02440">
    <property type="entry name" value="AdoMet_MTases"/>
    <property type="match status" value="1"/>
</dbReference>
<dbReference type="STRING" id="1219032.GCA_001515545_04021"/>
<dbReference type="Proteomes" id="UP000220246">
    <property type="component" value="Unassembled WGS sequence"/>
</dbReference>
<dbReference type="GO" id="GO:0032259">
    <property type="term" value="P:methylation"/>
    <property type="evidence" value="ECO:0007669"/>
    <property type="project" value="UniProtKB-KW"/>
</dbReference>
<sequence length="232" mass="26824">MNLRTPAHYQSLEFARVTQLMHDFKKQGSATLRILDYGCGTGKFLDLFCSLGMDASGVDINPEYIQRAVQKGQSAYDPEYFFSTDTPPYDIIFLSHLIEHLSPDELHGLIPKLCQKLSPHGKLIVLSPTHGERFYHDFTHIRPYLPQSFRHAFGATGMPNSYQEIKLLQLEDIYFFKDPYRPRYWRSFYKKTGLMSFLTRCTVAALDGMWRFSRGRCGVTASWLGVYVLQEK</sequence>
<dbReference type="RefSeq" id="WP_066541744.1">
    <property type="nucleotide sequence ID" value="NZ_PDEA01000001.1"/>
</dbReference>
<gene>
    <name evidence="1" type="ORF">CRM82_04975</name>
</gene>
<dbReference type="OrthoDB" id="9804312at2"/>
<dbReference type="EMBL" id="PDEA01000001">
    <property type="protein sequence ID" value="PEH88053.1"/>
    <property type="molecule type" value="Genomic_DNA"/>
</dbReference>
<keyword evidence="2" id="KW-1185">Reference proteome</keyword>
<dbReference type="AlphaFoldDB" id="A0A2A7US02"/>
<dbReference type="GO" id="GO:0008168">
    <property type="term" value="F:methyltransferase activity"/>
    <property type="evidence" value="ECO:0007669"/>
    <property type="project" value="UniProtKB-KW"/>
</dbReference>
<organism evidence="1 2">
    <name type="scientific">Comamonas terrigena</name>
    <dbReference type="NCBI Taxonomy" id="32013"/>
    <lineage>
        <taxon>Bacteria</taxon>
        <taxon>Pseudomonadati</taxon>
        <taxon>Pseudomonadota</taxon>
        <taxon>Betaproteobacteria</taxon>
        <taxon>Burkholderiales</taxon>
        <taxon>Comamonadaceae</taxon>
        <taxon>Comamonas</taxon>
    </lineage>
</organism>
<dbReference type="PANTHER" id="PTHR43861">
    <property type="entry name" value="TRANS-ACONITATE 2-METHYLTRANSFERASE-RELATED"/>
    <property type="match status" value="1"/>
</dbReference>
<protein>
    <submittedName>
        <fullName evidence="1">SAM-dependent methyltransferase</fullName>
    </submittedName>
</protein>
<reference evidence="2" key="1">
    <citation type="submission" date="2017-09" db="EMBL/GenBank/DDBJ databases">
        <title>FDA dAtabase for Regulatory Grade micrObial Sequences (FDA-ARGOS): Supporting development and validation of Infectious Disease Dx tests.</title>
        <authorList>
            <person name="Minogue T."/>
            <person name="Wolcott M."/>
            <person name="Wasieloski L."/>
            <person name="Aguilar W."/>
            <person name="Moore D."/>
            <person name="Tallon L."/>
            <person name="Sadzewicz L."/>
            <person name="Ott S."/>
            <person name="Zhao X."/>
            <person name="Nagaraj S."/>
            <person name="Vavikolanu K."/>
            <person name="Aluvathingal J."/>
            <person name="Nadendla S."/>
            <person name="Sichtig H."/>
        </authorList>
    </citation>
    <scope>NUCLEOTIDE SEQUENCE [LARGE SCALE GENOMIC DNA]</scope>
    <source>
        <strain evidence="2">FDAARGOS_394</strain>
    </source>
</reference>
<evidence type="ECO:0000313" key="1">
    <source>
        <dbReference type="EMBL" id="PEH88053.1"/>
    </source>
</evidence>
<keyword evidence="1" id="KW-0808">Transferase</keyword>
<evidence type="ECO:0000313" key="2">
    <source>
        <dbReference type="Proteomes" id="UP000220246"/>
    </source>
</evidence>
<dbReference type="GeneID" id="80799943"/>
<dbReference type="InterPro" id="IPR029063">
    <property type="entry name" value="SAM-dependent_MTases_sf"/>
</dbReference>
<keyword evidence="1" id="KW-0489">Methyltransferase</keyword>
<dbReference type="Pfam" id="PF13489">
    <property type="entry name" value="Methyltransf_23"/>
    <property type="match status" value="1"/>
</dbReference>
<proteinExistence type="predicted"/>
<comment type="caution">
    <text evidence="1">The sequence shown here is derived from an EMBL/GenBank/DDBJ whole genome shotgun (WGS) entry which is preliminary data.</text>
</comment>
<dbReference type="Gene3D" id="3.40.50.150">
    <property type="entry name" value="Vaccinia Virus protein VP39"/>
    <property type="match status" value="1"/>
</dbReference>
<name>A0A2A7US02_COMTR</name>
<dbReference type="SUPFAM" id="SSF53335">
    <property type="entry name" value="S-adenosyl-L-methionine-dependent methyltransferases"/>
    <property type="match status" value="1"/>
</dbReference>